<evidence type="ECO:0000256" key="6">
    <source>
        <dbReference type="ARBA" id="ARBA00023015"/>
    </source>
</evidence>
<feature type="binding site" evidence="11">
    <location>
        <position position="26"/>
    </location>
    <ligand>
        <name>Zn(2+)</name>
        <dbReference type="ChEBI" id="CHEBI:29105"/>
    </ligand>
</feature>
<keyword evidence="9" id="KW-0804">Transcription</keyword>
<dbReference type="PANTHER" id="PTHR11447:SF16">
    <property type="entry name" value="P53 PROTEIN LONG FORM VARIANT 1"/>
    <property type="match status" value="1"/>
</dbReference>
<feature type="domain" description="p53 DNA-binding" evidence="12">
    <location>
        <begin position="2"/>
        <end position="73"/>
    </location>
</feature>
<evidence type="ECO:0000256" key="10">
    <source>
        <dbReference type="ARBA" id="ARBA00023242"/>
    </source>
</evidence>
<sequence>MPAGCAVRAMVVYTAPEHNSQVVTRCLNHSRPEIEQGVFEAEHLIRSESSLATYHNDIETQRHSIVVPFENPPGK</sequence>
<evidence type="ECO:0000313" key="14">
    <source>
        <dbReference type="Proteomes" id="UP000887013"/>
    </source>
</evidence>
<dbReference type="GO" id="GO:0046872">
    <property type="term" value="F:metal ion binding"/>
    <property type="evidence" value="ECO:0007669"/>
    <property type="project" value="UniProtKB-KW"/>
</dbReference>
<dbReference type="SUPFAM" id="SSF49417">
    <property type="entry name" value="p53-like transcription factors"/>
    <property type="match status" value="1"/>
</dbReference>
<evidence type="ECO:0000256" key="2">
    <source>
        <dbReference type="ARBA" id="ARBA00006167"/>
    </source>
</evidence>
<evidence type="ECO:0000313" key="13">
    <source>
        <dbReference type="EMBL" id="GFT16952.1"/>
    </source>
</evidence>
<keyword evidence="8" id="KW-0010">Activator</keyword>
<gene>
    <name evidence="13" type="ORF">NPIL_18471</name>
</gene>
<dbReference type="PRINTS" id="PR00386">
    <property type="entry name" value="P53SUPPRESSR"/>
</dbReference>
<evidence type="ECO:0000256" key="9">
    <source>
        <dbReference type="ARBA" id="ARBA00023163"/>
    </source>
</evidence>
<organism evidence="13 14">
    <name type="scientific">Nephila pilipes</name>
    <name type="common">Giant wood spider</name>
    <name type="synonym">Nephila maculata</name>
    <dbReference type="NCBI Taxonomy" id="299642"/>
    <lineage>
        <taxon>Eukaryota</taxon>
        <taxon>Metazoa</taxon>
        <taxon>Ecdysozoa</taxon>
        <taxon>Arthropoda</taxon>
        <taxon>Chelicerata</taxon>
        <taxon>Arachnida</taxon>
        <taxon>Araneae</taxon>
        <taxon>Araneomorphae</taxon>
        <taxon>Entelegynae</taxon>
        <taxon>Araneoidea</taxon>
        <taxon>Nephilidae</taxon>
        <taxon>Nephila</taxon>
    </lineage>
</organism>
<dbReference type="GO" id="GO:0000981">
    <property type="term" value="F:DNA-binding transcription factor activity, RNA polymerase II-specific"/>
    <property type="evidence" value="ECO:0007669"/>
    <property type="project" value="TreeGrafter"/>
</dbReference>
<evidence type="ECO:0000256" key="8">
    <source>
        <dbReference type="ARBA" id="ARBA00023159"/>
    </source>
</evidence>
<evidence type="ECO:0000256" key="7">
    <source>
        <dbReference type="ARBA" id="ARBA00023125"/>
    </source>
</evidence>
<dbReference type="GO" id="GO:0006915">
    <property type="term" value="P:apoptotic process"/>
    <property type="evidence" value="ECO:0007669"/>
    <property type="project" value="UniProtKB-KW"/>
</dbReference>
<reference evidence="13" key="1">
    <citation type="submission" date="2020-08" db="EMBL/GenBank/DDBJ databases">
        <title>Multicomponent nature underlies the extraordinary mechanical properties of spider dragline silk.</title>
        <authorList>
            <person name="Kono N."/>
            <person name="Nakamura H."/>
            <person name="Mori M."/>
            <person name="Yoshida Y."/>
            <person name="Ohtoshi R."/>
            <person name="Malay A.D."/>
            <person name="Moran D.A.P."/>
            <person name="Tomita M."/>
            <person name="Numata K."/>
            <person name="Arakawa K."/>
        </authorList>
    </citation>
    <scope>NUCLEOTIDE SEQUENCE</scope>
</reference>
<protein>
    <recommendedName>
        <fullName evidence="12">p53 DNA-binding domain-containing protein</fullName>
    </recommendedName>
</protein>
<dbReference type="EMBL" id="BMAW01010036">
    <property type="protein sequence ID" value="GFT16952.1"/>
    <property type="molecule type" value="Genomic_DNA"/>
</dbReference>
<accession>A0A8X6TK97</accession>
<keyword evidence="5 11" id="KW-0862">Zinc</keyword>
<dbReference type="InterPro" id="IPR002117">
    <property type="entry name" value="p53_tumour_suppressor"/>
</dbReference>
<comment type="subcellular location">
    <subcellularLocation>
        <location evidence="1">Nucleus</location>
    </subcellularLocation>
</comment>
<keyword evidence="10" id="KW-0539">Nucleus</keyword>
<dbReference type="OrthoDB" id="5915660at2759"/>
<evidence type="ECO:0000256" key="4">
    <source>
        <dbReference type="ARBA" id="ARBA00022723"/>
    </source>
</evidence>
<comment type="similarity">
    <text evidence="2">Belongs to the p53 family.</text>
</comment>
<evidence type="ECO:0000256" key="5">
    <source>
        <dbReference type="ARBA" id="ARBA00022833"/>
    </source>
</evidence>
<comment type="caution">
    <text evidence="13">The sequence shown here is derived from an EMBL/GenBank/DDBJ whole genome shotgun (WGS) entry which is preliminary data.</text>
</comment>
<dbReference type="GO" id="GO:0000978">
    <property type="term" value="F:RNA polymerase II cis-regulatory region sequence-specific DNA binding"/>
    <property type="evidence" value="ECO:0007669"/>
    <property type="project" value="TreeGrafter"/>
</dbReference>
<keyword evidence="7" id="KW-0238">DNA-binding</keyword>
<dbReference type="InterPro" id="IPR011615">
    <property type="entry name" value="p53_DNA-bd"/>
</dbReference>
<keyword evidence="4 11" id="KW-0479">Metal-binding</keyword>
<dbReference type="Gene3D" id="2.60.40.720">
    <property type="match status" value="1"/>
</dbReference>
<dbReference type="InterPro" id="IPR012346">
    <property type="entry name" value="p53/RUNT-type_TF_DNA-bd_sf"/>
</dbReference>
<dbReference type="Proteomes" id="UP000887013">
    <property type="component" value="Unassembled WGS sequence"/>
</dbReference>
<comment type="cofactor">
    <cofactor evidence="11">
        <name>Zn(2+)</name>
        <dbReference type="ChEBI" id="CHEBI:29105"/>
    </cofactor>
    <text evidence="11">Binds 1 zinc ion per subunit.</text>
</comment>
<dbReference type="GO" id="GO:0005634">
    <property type="term" value="C:nucleus"/>
    <property type="evidence" value="ECO:0007669"/>
    <property type="project" value="UniProtKB-SubCell"/>
</dbReference>
<name>A0A8X6TK97_NEPPI</name>
<keyword evidence="14" id="KW-1185">Reference proteome</keyword>
<dbReference type="PANTHER" id="PTHR11447">
    <property type="entry name" value="CELLULAR TUMOR ANTIGEN P53"/>
    <property type="match status" value="1"/>
</dbReference>
<feature type="binding site" evidence="11">
    <location>
        <position position="29"/>
    </location>
    <ligand>
        <name>Zn(2+)</name>
        <dbReference type="ChEBI" id="CHEBI:29105"/>
    </ligand>
</feature>
<evidence type="ECO:0000256" key="3">
    <source>
        <dbReference type="ARBA" id="ARBA00022703"/>
    </source>
</evidence>
<evidence type="ECO:0000259" key="12">
    <source>
        <dbReference type="Pfam" id="PF00870"/>
    </source>
</evidence>
<evidence type="ECO:0000256" key="11">
    <source>
        <dbReference type="PIRSR" id="PIRSR602117-1"/>
    </source>
</evidence>
<dbReference type="InterPro" id="IPR008967">
    <property type="entry name" value="p53-like_TF_DNA-bd_sf"/>
</dbReference>
<evidence type="ECO:0000256" key="1">
    <source>
        <dbReference type="ARBA" id="ARBA00004123"/>
    </source>
</evidence>
<keyword evidence="3" id="KW-0053">Apoptosis</keyword>
<keyword evidence="6" id="KW-0805">Transcription regulation</keyword>
<proteinExistence type="inferred from homology"/>
<dbReference type="Pfam" id="PF00870">
    <property type="entry name" value="P53"/>
    <property type="match status" value="1"/>
</dbReference>
<dbReference type="AlphaFoldDB" id="A0A8X6TK97"/>